<dbReference type="InterPro" id="IPR005118">
    <property type="entry name" value="TRCF_C"/>
</dbReference>
<dbReference type="SMART" id="SM01058">
    <property type="entry name" value="CarD_TRCF"/>
    <property type="match status" value="1"/>
</dbReference>
<organism evidence="17 18">
    <name type="scientific">Thermoclostridium stercorarium subsp. thermolacticum DSM 2910</name>
    <dbReference type="NCBI Taxonomy" id="1121336"/>
    <lineage>
        <taxon>Bacteria</taxon>
        <taxon>Bacillati</taxon>
        <taxon>Bacillota</taxon>
        <taxon>Clostridia</taxon>
        <taxon>Eubacteriales</taxon>
        <taxon>Oscillospiraceae</taxon>
        <taxon>Thermoclostridium</taxon>
    </lineage>
</organism>
<keyword evidence="6" id="KW-0347">Helicase</keyword>
<feature type="domain" description="Helicase ATP-binding" evidence="15">
    <location>
        <begin position="632"/>
        <end position="793"/>
    </location>
</feature>
<dbReference type="GO" id="GO:0003678">
    <property type="term" value="F:DNA helicase activity"/>
    <property type="evidence" value="ECO:0007669"/>
    <property type="project" value="TreeGrafter"/>
</dbReference>
<dbReference type="GO" id="GO:0016787">
    <property type="term" value="F:hydrolase activity"/>
    <property type="evidence" value="ECO:0007669"/>
    <property type="project" value="UniProtKB-KW"/>
</dbReference>
<keyword evidence="5 13" id="KW-0378">Hydrolase</keyword>
<dbReference type="Pfam" id="PF17757">
    <property type="entry name" value="UvrB_inter"/>
    <property type="match status" value="1"/>
</dbReference>
<dbReference type="EMBL" id="CP014672">
    <property type="protein sequence ID" value="ANW99701.1"/>
    <property type="molecule type" value="Genomic_DNA"/>
</dbReference>
<evidence type="ECO:0000259" key="15">
    <source>
        <dbReference type="PROSITE" id="PS51192"/>
    </source>
</evidence>
<dbReference type="GO" id="GO:0000716">
    <property type="term" value="P:transcription-coupled nucleotide-excision repair, DNA damage recognition"/>
    <property type="evidence" value="ECO:0007669"/>
    <property type="project" value="UniProtKB-UniRule"/>
</dbReference>
<evidence type="ECO:0000256" key="10">
    <source>
        <dbReference type="ARBA" id="ARBA00061104"/>
    </source>
</evidence>
<dbReference type="InterPro" id="IPR047112">
    <property type="entry name" value="RecG/Mfd"/>
</dbReference>
<keyword evidence="4 13" id="KW-0227">DNA damage</keyword>
<dbReference type="GO" id="GO:0006355">
    <property type="term" value="P:regulation of DNA-templated transcription"/>
    <property type="evidence" value="ECO:0007669"/>
    <property type="project" value="UniProtKB-UniRule"/>
</dbReference>
<evidence type="ECO:0000256" key="5">
    <source>
        <dbReference type="ARBA" id="ARBA00022801"/>
    </source>
</evidence>
<accession>A0A1B1YG07</accession>
<dbReference type="Proteomes" id="UP000092971">
    <property type="component" value="Chromosome"/>
</dbReference>
<evidence type="ECO:0000256" key="9">
    <source>
        <dbReference type="ARBA" id="ARBA00023204"/>
    </source>
</evidence>
<evidence type="ECO:0000256" key="4">
    <source>
        <dbReference type="ARBA" id="ARBA00022763"/>
    </source>
</evidence>
<keyword evidence="3 13" id="KW-0547">Nucleotide-binding</keyword>
<comment type="similarity">
    <text evidence="10 13">In the N-terminal section; belongs to the UvrB family.</text>
</comment>
<dbReference type="SMART" id="SM00487">
    <property type="entry name" value="DEXDc"/>
    <property type="match status" value="1"/>
</dbReference>
<feature type="domain" description="Helicase C-terminal" evidence="16">
    <location>
        <begin position="802"/>
        <end position="969"/>
    </location>
</feature>
<evidence type="ECO:0000259" key="16">
    <source>
        <dbReference type="PROSITE" id="PS51194"/>
    </source>
</evidence>
<evidence type="ECO:0000256" key="6">
    <source>
        <dbReference type="ARBA" id="ARBA00022806"/>
    </source>
</evidence>
<evidence type="ECO:0000313" key="18">
    <source>
        <dbReference type="Proteomes" id="UP000092971"/>
    </source>
</evidence>
<dbReference type="PROSITE" id="PS51194">
    <property type="entry name" value="HELICASE_CTER"/>
    <property type="match status" value="1"/>
</dbReference>
<dbReference type="Gene3D" id="3.40.50.300">
    <property type="entry name" value="P-loop containing nucleotide triphosphate hydrolases"/>
    <property type="match status" value="2"/>
</dbReference>
<evidence type="ECO:0000256" key="8">
    <source>
        <dbReference type="ARBA" id="ARBA00023125"/>
    </source>
</evidence>
<dbReference type="FunFam" id="3.40.50.300:FF:000546">
    <property type="entry name" value="Transcription-repair-coupling factor"/>
    <property type="match status" value="1"/>
</dbReference>
<proteinExistence type="inferred from homology"/>
<keyword evidence="2 13" id="KW-0963">Cytoplasm</keyword>
<dbReference type="AlphaFoldDB" id="A0A1B1YG07"/>
<dbReference type="InterPro" id="IPR014001">
    <property type="entry name" value="Helicase_ATP-bd"/>
</dbReference>
<dbReference type="InterPro" id="IPR003711">
    <property type="entry name" value="CarD-like/TRCF_RID"/>
</dbReference>
<evidence type="ECO:0000256" key="12">
    <source>
        <dbReference type="ARBA" id="ARBA00070128"/>
    </source>
</evidence>
<dbReference type="HAMAP" id="MF_00969">
    <property type="entry name" value="TRCF"/>
    <property type="match status" value="1"/>
</dbReference>
<dbReference type="PANTHER" id="PTHR47964:SF1">
    <property type="entry name" value="ATP-DEPENDENT DNA HELICASE HOMOLOG RECG, CHLOROPLASTIC"/>
    <property type="match status" value="1"/>
</dbReference>
<evidence type="ECO:0000313" key="17">
    <source>
        <dbReference type="EMBL" id="ANW99701.1"/>
    </source>
</evidence>
<evidence type="ECO:0000256" key="2">
    <source>
        <dbReference type="ARBA" id="ARBA00022490"/>
    </source>
</evidence>
<dbReference type="SUPFAM" id="SSF143517">
    <property type="entry name" value="TRCF domain-like"/>
    <property type="match status" value="1"/>
</dbReference>
<dbReference type="Pfam" id="PF00271">
    <property type="entry name" value="Helicase_C"/>
    <property type="match status" value="1"/>
</dbReference>
<dbReference type="InterPro" id="IPR041471">
    <property type="entry name" value="UvrB_inter"/>
</dbReference>
<feature type="coiled-coil region" evidence="14">
    <location>
        <begin position="564"/>
        <end position="598"/>
    </location>
</feature>
<feature type="coiled-coil region" evidence="14">
    <location>
        <begin position="305"/>
        <end position="332"/>
    </location>
</feature>
<reference evidence="17 18" key="1">
    <citation type="submission" date="2016-02" db="EMBL/GenBank/DDBJ databases">
        <title>Comparison of Clostridium stercorarium subspecies using comparative genomics and transcriptomics.</title>
        <authorList>
            <person name="Schellenberg J."/>
            <person name="Thallinger G."/>
            <person name="Levin D.B."/>
            <person name="Zhang X."/>
            <person name="Alvare G."/>
            <person name="Fristensky B."/>
            <person name="Sparling R."/>
        </authorList>
    </citation>
    <scope>NUCLEOTIDE SEQUENCE [LARGE SCALE GENOMIC DNA]</scope>
    <source>
        <strain evidence="17 18">DSM 2910</strain>
    </source>
</reference>
<dbReference type="CDD" id="cd17991">
    <property type="entry name" value="DEXHc_TRCF"/>
    <property type="match status" value="1"/>
</dbReference>
<dbReference type="InterPro" id="IPR011545">
    <property type="entry name" value="DEAD/DEAH_box_helicase_dom"/>
</dbReference>
<dbReference type="SUPFAM" id="SSF141259">
    <property type="entry name" value="CarD-like"/>
    <property type="match status" value="1"/>
</dbReference>
<dbReference type="InterPro" id="IPR004576">
    <property type="entry name" value="Mfd"/>
</dbReference>
<dbReference type="InterPro" id="IPR037235">
    <property type="entry name" value="TRCF-like_C_D7"/>
</dbReference>
<dbReference type="Gene3D" id="3.90.1150.50">
    <property type="entry name" value="Transcription-repair-coupling factor, D7 domain"/>
    <property type="match status" value="1"/>
</dbReference>
<dbReference type="SMART" id="SM00490">
    <property type="entry name" value="HELICc"/>
    <property type="match status" value="1"/>
</dbReference>
<comment type="similarity">
    <text evidence="11 13">In the C-terminal section; belongs to the helicase family. RecG subfamily.</text>
</comment>
<keyword evidence="14" id="KW-0175">Coiled coil</keyword>
<evidence type="ECO:0000256" key="11">
    <source>
        <dbReference type="ARBA" id="ARBA00061399"/>
    </source>
</evidence>
<evidence type="ECO:0000256" key="7">
    <source>
        <dbReference type="ARBA" id="ARBA00022840"/>
    </source>
</evidence>
<dbReference type="Pfam" id="PF00270">
    <property type="entry name" value="DEAD"/>
    <property type="match status" value="1"/>
</dbReference>
<dbReference type="InterPro" id="IPR027417">
    <property type="entry name" value="P-loop_NTPase"/>
</dbReference>
<dbReference type="GO" id="GO:0003684">
    <property type="term" value="F:damaged DNA binding"/>
    <property type="evidence" value="ECO:0007669"/>
    <property type="project" value="InterPro"/>
</dbReference>
<dbReference type="Gene3D" id="2.40.10.170">
    <property type="match status" value="1"/>
</dbReference>
<sequence length="1164" mass="133579">MNSIRFDNWEKFRNIISDISNGYSISLNGLTETQRHHFIYSVIAKAGRKALYIAANDLQARNALESFSGMAAGKVLYFPFREKMLYDVEAKSYDQAYQRIEILDCLLRQDFDIAVLSCESLIDIFMPPEEFAACRLSFKTGDTVDLEKLISDLARLGYERENEVEGSGQFAVRGGIIDIFPIQMREPVRIELFDIEIDSIRVFDPESQRSVQGIDRVEILPAKEFILSKEQALKAAGRIRRELREVVSRTDDKDLVNSLNKNFENYIEKLENAEYFAGIDKFIPYFYDENHSLLDYVGRDSLLFVEDVARLRQRLKNVVEEYHNQCEVLLDKGMLLPGSFLMYSDPEDLPGRFARFQTVYLNSLDEGETLTEVKKQYSLYGNNTVSYAGRIDELKKDIKAWLEKGYQITIQAMSDQRKEGLKNFLEENGIRVYSEYPKDDTPCVVIKTGQLKNGFVYPEIKWAVLCESDIVAGKKKRAAHQHKTGKKIDVFTDLTVGDYVVHQVHGIGVYKGIESLTVEGVKSEYLKIEYRDGGFLYIPITQLDLIQKYIGTEGKAPKINKLGGAEWTRQKKKVKEALKELAEELIRLEAERASMEGYAFSPDTVWQKQFEEAFEWEETEDQLRCTEEIKSDMESKKPMDRLLCGDVGYGKTEVALRAVFKAAMDGKQSAFLVPTTVLAAQHYENFKKRFAQFPITVEMLSRFRTESEQKRIIRDLKAGKIDVIIGTHKLFNKEVRFKDLGLLVIDEEHRFGVEQKEKIKRMYPRVDILTLSATPIPRTLHMSLTGIRDISIIEQPPEHRYPVQTYVLEYNEDVIADAIRREIARDGQVFYLYNRVKGIQAKAVSLQEMLGGQVRVGYAHGQMNERQLEKIITSFINREFDVLVCTTIIESGIDMPNVNTIIVEDADRLGLAQLYQLRGRVGRSNRLAYAYLTYKRDKVLNETAEKRLKAIREFTEFGSGFKIAMRDLQIRGAGNLLGPEQHGHMEAVGYDTYVRLLEETIKELKGEAVPQEDIEVNVDLKISAYLDSQYIPDEQARLDMYKTISAVENEEEAIDVYDELLDRFGDVPEEASNLIKIVLIRKLAAKCGFNVIKQKDDTVLMYFKEQNALPLPLLSRLVHEEKGRIMFSAGKNPYLSYKVKGLSPSEMLDNIKILLQRVQKLQSG</sequence>
<dbReference type="PROSITE" id="PS51192">
    <property type="entry name" value="HELICASE_ATP_BIND_1"/>
    <property type="match status" value="1"/>
</dbReference>
<protein>
    <recommendedName>
        <fullName evidence="12 13">Transcription-repair-coupling factor</fullName>
        <shortName evidence="13">TRCF</shortName>
        <ecNumber evidence="13">3.6.4.-</ecNumber>
    </recommendedName>
</protein>
<dbReference type="SUPFAM" id="SSF52540">
    <property type="entry name" value="P-loop containing nucleoside triphosphate hydrolases"/>
    <property type="match status" value="4"/>
</dbReference>
<dbReference type="NCBIfam" id="TIGR00580">
    <property type="entry name" value="mfd"/>
    <property type="match status" value="1"/>
</dbReference>
<evidence type="ECO:0000256" key="1">
    <source>
        <dbReference type="ARBA" id="ARBA00004496"/>
    </source>
</evidence>
<dbReference type="SMART" id="SM00982">
    <property type="entry name" value="TRCF"/>
    <property type="match status" value="1"/>
</dbReference>
<name>A0A1B1YG07_THEST</name>
<dbReference type="GO" id="GO:0005524">
    <property type="term" value="F:ATP binding"/>
    <property type="evidence" value="ECO:0007669"/>
    <property type="project" value="UniProtKB-UniRule"/>
</dbReference>
<keyword evidence="8 13" id="KW-0238">DNA-binding</keyword>
<evidence type="ECO:0000256" key="13">
    <source>
        <dbReference type="HAMAP-Rule" id="MF_00969"/>
    </source>
</evidence>
<dbReference type="InterPro" id="IPR001650">
    <property type="entry name" value="Helicase_C-like"/>
</dbReference>
<gene>
    <name evidence="13" type="primary">mfd</name>
    <name evidence="17" type="ORF">CSTERTH_11980</name>
</gene>
<dbReference type="InterPro" id="IPR036101">
    <property type="entry name" value="CarD-like/TRCF_RID_sf"/>
</dbReference>
<dbReference type="Pfam" id="PF03461">
    <property type="entry name" value="TRCF"/>
    <property type="match status" value="1"/>
</dbReference>
<keyword evidence="9 13" id="KW-0234">DNA repair</keyword>
<keyword evidence="7 13" id="KW-0067">ATP-binding</keyword>
<dbReference type="EC" id="3.6.4.-" evidence="13"/>
<comment type="function">
    <text evidence="13">Couples transcription and DNA repair by recognizing RNA polymerase (RNAP) stalled at DNA lesions. Mediates ATP-dependent release of RNAP and its truncated transcript from the DNA, and recruitment of nucleotide excision repair machinery to the damaged site.</text>
</comment>
<evidence type="ECO:0000256" key="3">
    <source>
        <dbReference type="ARBA" id="ARBA00022741"/>
    </source>
</evidence>
<comment type="subcellular location">
    <subcellularLocation>
        <location evidence="1 13">Cytoplasm</location>
    </subcellularLocation>
</comment>
<dbReference type="RefSeq" id="WP_015360132.1">
    <property type="nucleotide sequence ID" value="NZ_CP014672.1"/>
</dbReference>
<evidence type="ECO:0000256" key="14">
    <source>
        <dbReference type="SAM" id="Coils"/>
    </source>
</evidence>
<dbReference type="GO" id="GO:0005737">
    <property type="term" value="C:cytoplasm"/>
    <property type="evidence" value="ECO:0007669"/>
    <property type="project" value="UniProtKB-SubCell"/>
</dbReference>
<dbReference type="OrthoDB" id="9804325at2"/>
<dbReference type="Gene3D" id="3.30.2060.10">
    <property type="entry name" value="Penicillin-binding protein 1b domain"/>
    <property type="match status" value="1"/>
</dbReference>
<dbReference type="Pfam" id="PF02559">
    <property type="entry name" value="CarD_TRCF_RID"/>
    <property type="match status" value="1"/>
</dbReference>
<dbReference type="Gene3D" id="3.40.50.11180">
    <property type="match status" value="1"/>
</dbReference>
<dbReference type="PANTHER" id="PTHR47964">
    <property type="entry name" value="ATP-DEPENDENT DNA HELICASE HOMOLOG RECG, CHLOROPLASTIC"/>
    <property type="match status" value="1"/>
</dbReference>